<evidence type="ECO:0000256" key="1">
    <source>
        <dbReference type="SAM" id="MobiDB-lite"/>
    </source>
</evidence>
<feature type="region of interest" description="Disordered" evidence="1">
    <location>
        <begin position="46"/>
        <end position="66"/>
    </location>
</feature>
<name>A0ABU3BQ63_9BACT</name>
<gene>
    <name evidence="2" type="ORF">RM540_06640</name>
</gene>
<feature type="compositionally biased region" description="Basic and acidic residues" evidence="1">
    <location>
        <begin position="8"/>
        <end position="17"/>
    </location>
</feature>
<feature type="region of interest" description="Disordered" evidence="1">
    <location>
        <begin position="1"/>
        <end position="20"/>
    </location>
</feature>
<dbReference type="RefSeq" id="WP_311662768.1">
    <property type="nucleotide sequence ID" value="NZ_JAVRHT010000012.1"/>
</dbReference>
<keyword evidence="3" id="KW-1185">Reference proteome</keyword>
<proteinExistence type="predicted"/>
<organism evidence="2 3">
    <name type="scientific">Rubrivirga litoralis</name>
    <dbReference type="NCBI Taxonomy" id="3075598"/>
    <lineage>
        <taxon>Bacteria</taxon>
        <taxon>Pseudomonadati</taxon>
        <taxon>Rhodothermota</taxon>
        <taxon>Rhodothermia</taxon>
        <taxon>Rhodothermales</taxon>
        <taxon>Rubricoccaceae</taxon>
        <taxon>Rubrivirga</taxon>
    </lineage>
</organism>
<feature type="compositionally biased region" description="Acidic residues" evidence="1">
    <location>
        <begin position="57"/>
        <end position="66"/>
    </location>
</feature>
<accession>A0ABU3BQ63</accession>
<reference evidence="2 3" key="1">
    <citation type="submission" date="2023-09" db="EMBL/GenBank/DDBJ databases">
        <authorList>
            <person name="Rey-Velasco X."/>
        </authorList>
    </citation>
    <scope>NUCLEOTIDE SEQUENCE [LARGE SCALE GENOMIC DNA]</scope>
    <source>
        <strain evidence="2 3">F394</strain>
    </source>
</reference>
<dbReference type="EMBL" id="JAVRHT010000012">
    <property type="protein sequence ID" value="MDT0631425.1"/>
    <property type="molecule type" value="Genomic_DNA"/>
</dbReference>
<protein>
    <submittedName>
        <fullName evidence="2">Uncharacterized protein</fullName>
    </submittedName>
</protein>
<evidence type="ECO:0000313" key="3">
    <source>
        <dbReference type="Proteomes" id="UP001267426"/>
    </source>
</evidence>
<sequence length="66" mass="6812">MTSPSDLEGGRHPDGAPRARGVLADYALEGPAPTTEDFDAGIAREVGRLDAQSKGEGDDDLVSGDE</sequence>
<feature type="compositionally biased region" description="Basic and acidic residues" evidence="1">
    <location>
        <begin position="46"/>
        <end position="56"/>
    </location>
</feature>
<comment type="caution">
    <text evidence="2">The sequence shown here is derived from an EMBL/GenBank/DDBJ whole genome shotgun (WGS) entry which is preliminary data.</text>
</comment>
<evidence type="ECO:0000313" key="2">
    <source>
        <dbReference type="EMBL" id="MDT0631425.1"/>
    </source>
</evidence>
<dbReference type="Proteomes" id="UP001267426">
    <property type="component" value="Unassembled WGS sequence"/>
</dbReference>